<reference evidence="8" key="1">
    <citation type="submission" date="2023-06" db="EMBL/GenBank/DDBJ databases">
        <title>Genomic analysis of the entomopathogenic nematode Steinernema hermaphroditum.</title>
        <authorList>
            <person name="Schwarz E.M."/>
            <person name="Heppert J.K."/>
            <person name="Baniya A."/>
            <person name="Schwartz H.T."/>
            <person name="Tan C.-H."/>
            <person name="Antoshechkin I."/>
            <person name="Sternberg P.W."/>
            <person name="Goodrich-Blair H."/>
            <person name="Dillman A.R."/>
        </authorList>
    </citation>
    <scope>NUCLEOTIDE SEQUENCE</scope>
    <source>
        <strain evidence="8">PS9179</strain>
        <tissue evidence="8">Whole animal</tissue>
    </source>
</reference>
<keyword evidence="4 5" id="KW-0862">Zinc</keyword>
<keyword evidence="2" id="KW-0677">Repeat</keyword>
<organism evidence="8 9">
    <name type="scientific">Steinernema hermaphroditum</name>
    <dbReference type="NCBI Taxonomy" id="289476"/>
    <lineage>
        <taxon>Eukaryota</taxon>
        <taxon>Metazoa</taxon>
        <taxon>Ecdysozoa</taxon>
        <taxon>Nematoda</taxon>
        <taxon>Chromadorea</taxon>
        <taxon>Rhabditida</taxon>
        <taxon>Tylenchina</taxon>
        <taxon>Panagrolaimomorpha</taxon>
        <taxon>Strongyloidoidea</taxon>
        <taxon>Steinernematidae</taxon>
        <taxon>Steinernema</taxon>
    </lineage>
</organism>
<accession>A0AA39MC31</accession>
<gene>
    <name evidence="8" type="ORF">QR680_010757</name>
</gene>
<dbReference type="InterPro" id="IPR000571">
    <property type="entry name" value="Znf_CCCH"/>
</dbReference>
<dbReference type="GO" id="GO:0008270">
    <property type="term" value="F:zinc ion binding"/>
    <property type="evidence" value="ECO:0007669"/>
    <property type="project" value="UniProtKB-KW"/>
</dbReference>
<evidence type="ECO:0000256" key="4">
    <source>
        <dbReference type="ARBA" id="ARBA00022833"/>
    </source>
</evidence>
<dbReference type="FunFam" id="4.10.1000.10:FF:000001">
    <property type="entry name" value="zinc finger CCCH domain-containing protein 15-like"/>
    <property type="match status" value="1"/>
</dbReference>
<evidence type="ECO:0000313" key="8">
    <source>
        <dbReference type="EMBL" id="KAK0428358.1"/>
    </source>
</evidence>
<feature type="compositionally biased region" description="Polar residues" evidence="6">
    <location>
        <begin position="1"/>
        <end position="19"/>
    </location>
</feature>
<evidence type="ECO:0000256" key="5">
    <source>
        <dbReference type="PROSITE-ProRule" id="PRU00723"/>
    </source>
</evidence>
<sequence>MAFGDMTQQQQNRRSNGRPSQKFEFYINDDIKKLLGSGDDKENAGEPQRRGQNSISPRNRHRQSLGGRTQKPSAERIKTELCENMIKTGTCDFGEGCWFAHGEEELRVAPRGSRQNGANNKRRKSYSRRSNVSRNNVRTASPQEAIAEEPKAETVVVDVAEDKEPEVPEEPEQPAPEAEPAQPAAYSQCQQYYPQDMWVPVPPPPSNVYTRFNEIATTPEEYSAYYPTIDAHAKYVEEEMKWILSVWDTPVQ</sequence>
<feature type="compositionally biased region" description="Basic and acidic residues" evidence="6">
    <location>
        <begin position="29"/>
        <end position="49"/>
    </location>
</feature>
<evidence type="ECO:0000256" key="3">
    <source>
        <dbReference type="ARBA" id="ARBA00022771"/>
    </source>
</evidence>
<keyword evidence="3 5" id="KW-0863">Zinc-finger</keyword>
<proteinExistence type="predicted"/>
<dbReference type="SUPFAM" id="SSF90229">
    <property type="entry name" value="CCCH zinc finger"/>
    <property type="match status" value="1"/>
</dbReference>
<dbReference type="PROSITE" id="PS50103">
    <property type="entry name" value="ZF_C3H1"/>
    <property type="match status" value="1"/>
</dbReference>
<protein>
    <recommendedName>
        <fullName evidence="7">C3H1-type domain-containing protein</fullName>
    </recommendedName>
</protein>
<keyword evidence="1 5" id="KW-0479">Metal-binding</keyword>
<feature type="zinc finger region" description="C3H1-type" evidence="5">
    <location>
        <begin position="76"/>
        <end position="104"/>
    </location>
</feature>
<feature type="region of interest" description="Disordered" evidence="6">
    <location>
        <begin position="1"/>
        <end position="76"/>
    </location>
</feature>
<feature type="domain" description="C3H1-type" evidence="7">
    <location>
        <begin position="76"/>
        <end position="104"/>
    </location>
</feature>
<dbReference type="AlphaFoldDB" id="A0AA39MC31"/>
<evidence type="ECO:0000259" key="7">
    <source>
        <dbReference type="PROSITE" id="PS50103"/>
    </source>
</evidence>
<feature type="compositionally biased region" description="Low complexity" evidence="6">
    <location>
        <begin position="175"/>
        <end position="185"/>
    </location>
</feature>
<comment type="caution">
    <text evidence="8">The sequence shown here is derived from an EMBL/GenBank/DDBJ whole genome shotgun (WGS) entry which is preliminary data.</text>
</comment>
<keyword evidence="9" id="KW-1185">Reference proteome</keyword>
<dbReference type="EMBL" id="JAUCMV010000001">
    <property type="protein sequence ID" value="KAK0428358.1"/>
    <property type="molecule type" value="Genomic_DNA"/>
</dbReference>
<dbReference type="Proteomes" id="UP001175271">
    <property type="component" value="Unassembled WGS sequence"/>
</dbReference>
<name>A0AA39MC31_9BILA</name>
<dbReference type="InterPro" id="IPR036855">
    <property type="entry name" value="Znf_CCCH_sf"/>
</dbReference>
<evidence type="ECO:0000256" key="6">
    <source>
        <dbReference type="SAM" id="MobiDB-lite"/>
    </source>
</evidence>
<evidence type="ECO:0000313" key="9">
    <source>
        <dbReference type="Proteomes" id="UP001175271"/>
    </source>
</evidence>
<evidence type="ECO:0000256" key="1">
    <source>
        <dbReference type="ARBA" id="ARBA00022723"/>
    </source>
</evidence>
<dbReference type="Gene3D" id="4.10.1000.10">
    <property type="entry name" value="Zinc finger, CCCH-type"/>
    <property type="match status" value="1"/>
</dbReference>
<feature type="compositionally biased region" description="Low complexity" evidence="6">
    <location>
        <begin position="128"/>
        <end position="138"/>
    </location>
</feature>
<feature type="region of interest" description="Disordered" evidence="6">
    <location>
        <begin position="109"/>
        <end position="186"/>
    </location>
</feature>
<evidence type="ECO:0000256" key="2">
    <source>
        <dbReference type="ARBA" id="ARBA00022737"/>
    </source>
</evidence>